<evidence type="ECO:0000313" key="2">
    <source>
        <dbReference type="EMBL" id="EGO51512.1"/>
    </source>
</evidence>
<dbReference type="RefSeq" id="XP_009855150.1">
    <property type="nucleotide sequence ID" value="XM_009856848.1"/>
</dbReference>
<dbReference type="KEGG" id="nte:NEUTE1DRAFT52202"/>
<feature type="compositionally biased region" description="Basic and acidic residues" evidence="1">
    <location>
        <begin position="1"/>
        <end position="12"/>
    </location>
</feature>
<evidence type="ECO:0000313" key="3">
    <source>
        <dbReference type="Proteomes" id="UP000008065"/>
    </source>
</evidence>
<feature type="region of interest" description="Disordered" evidence="1">
    <location>
        <begin position="1"/>
        <end position="27"/>
    </location>
</feature>
<organism evidence="2 3">
    <name type="scientific">Neurospora tetrasperma (strain FGSC 2508 / ATCC MYA-4615 / P0657)</name>
    <dbReference type="NCBI Taxonomy" id="510951"/>
    <lineage>
        <taxon>Eukaryota</taxon>
        <taxon>Fungi</taxon>
        <taxon>Dikarya</taxon>
        <taxon>Ascomycota</taxon>
        <taxon>Pezizomycotina</taxon>
        <taxon>Sordariomycetes</taxon>
        <taxon>Sordariomycetidae</taxon>
        <taxon>Sordariales</taxon>
        <taxon>Sordariaceae</taxon>
        <taxon>Neurospora</taxon>
    </lineage>
</organism>
<keyword evidence="3" id="KW-1185">Reference proteome</keyword>
<gene>
    <name evidence="2" type="ORF">NEUTE1DRAFT_52202</name>
</gene>
<name>F8MY30_NEUT8</name>
<dbReference type="GeneID" id="20828346"/>
<dbReference type="HOGENOM" id="CLU_2334135_0_0_1"/>
<feature type="region of interest" description="Disordered" evidence="1">
    <location>
        <begin position="87"/>
        <end position="106"/>
    </location>
</feature>
<accession>F8MY30</accession>
<protein>
    <submittedName>
        <fullName evidence="2">Uncharacterized protein</fullName>
    </submittedName>
</protein>
<dbReference type="AlphaFoldDB" id="F8MY30"/>
<sequence>MHERQRQHDASDPRSCQMSVRVDGSRIDGRLRSGEQARWISHRTLRSNSSTVAGHYIRVLEEQAVSMVFWCAALSAERGKHLRLPNRHDGVVRSGQGLALDDRGGP</sequence>
<dbReference type="VEuPathDB" id="FungiDB:NEUTE1DRAFT_52202"/>
<dbReference type="Proteomes" id="UP000008065">
    <property type="component" value="Unassembled WGS sequence"/>
</dbReference>
<dbReference type="EMBL" id="GL891382">
    <property type="protein sequence ID" value="EGO51512.1"/>
    <property type="molecule type" value="Genomic_DNA"/>
</dbReference>
<reference evidence="3" key="1">
    <citation type="journal article" date="2011" name="Genetics">
        <title>Massive changes in genome architecture accompany the transition to self-fertility in the filamentous fungus Neurospora tetrasperma.</title>
        <authorList>
            <person name="Ellison C.E."/>
            <person name="Stajich J.E."/>
            <person name="Jacobson D.J."/>
            <person name="Natvig D.O."/>
            <person name="Lapidus A."/>
            <person name="Foster B."/>
            <person name="Aerts A."/>
            <person name="Riley R."/>
            <person name="Lindquist E.A."/>
            <person name="Grigoriev I.V."/>
            <person name="Taylor J.W."/>
        </authorList>
    </citation>
    <scope>NUCLEOTIDE SEQUENCE [LARGE SCALE GENOMIC DNA]</scope>
    <source>
        <strain evidence="3">FGSC 2508 / P0657</strain>
    </source>
</reference>
<proteinExistence type="predicted"/>
<evidence type="ECO:0000256" key="1">
    <source>
        <dbReference type="SAM" id="MobiDB-lite"/>
    </source>
</evidence>